<protein>
    <submittedName>
        <fullName evidence="1">Hypothetical cytosolic protein</fullName>
    </submittedName>
</protein>
<reference evidence="1 2" key="1">
    <citation type="journal article" date="2007" name="Proc. Natl. Acad. Sci. U.S.A.">
        <title>Genome and proteome of long-chain alkane degrading Geobacillus thermodenitrificans NG80-2 isolated from a deep-subsurface oil reservoir.</title>
        <authorList>
            <person name="Feng L."/>
            <person name="Wang W."/>
            <person name="Cheng J."/>
            <person name="Ren Y."/>
            <person name="Zhao G."/>
            <person name="Gao C."/>
            <person name="Tang Y."/>
            <person name="Liu X."/>
            <person name="Han W."/>
            <person name="Peng X."/>
            <person name="Liu R."/>
            <person name="Wang L."/>
        </authorList>
    </citation>
    <scope>NUCLEOTIDE SEQUENCE [LARGE SCALE GENOMIC DNA]</scope>
    <source>
        <strain evidence="1 2">NG80-2</strain>
    </source>
</reference>
<dbReference type="AlphaFoldDB" id="A4IRV8"/>
<dbReference type="eggNOG" id="COG3118">
    <property type="taxonomic scope" value="Bacteria"/>
</dbReference>
<dbReference type="HOGENOM" id="CLU_153787_1_1_9"/>
<gene>
    <name evidence="1" type="ordered locus">GTNG_2717</name>
</gene>
<dbReference type="InterPro" id="IPR022551">
    <property type="entry name" value="BrxC"/>
</dbReference>
<accession>A4IRV8</accession>
<dbReference type="InterPro" id="IPR036249">
    <property type="entry name" value="Thioredoxin-like_sf"/>
</dbReference>
<sequence length="113" mass="13116">MKMVGMEKLEAIEQFDRVMQEMDRFLFVKHSLTCPISQAAFRECEKFAADHPELAVYCLYVQEARPLSNYIAERTGVKHESPQVLLFENGQVVWHTSHWKITYDALKAHTVTA</sequence>
<dbReference type="EMBL" id="CP000557">
    <property type="protein sequence ID" value="ABO68062.1"/>
    <property type="molecule type" value="Genomic_DNA"/>
</dbReference>
<name>A4IRV8_GEOTN</name>
<dbReference type="Gene3D" id="3.40.30.10">
    <property type="entry name" value="Glutaredoxin"/>
    <property type="match status" value="1"/>
</dbReference>
<dbReference type="SUPFAM" id="SSF52833">
    <property type="entry name" value="Thioredoxin-like"/>
    <property type="match status" value="1"/>
</dbReference>
<evidence type="ECO:0000313" key="2">
    <source>
        <dbReference type="Proteomes" id="UP000001578"/>
    </source>
</evidence>
<organism evidence="1 2">
    <name type="scientific">Geobacillus thermodenitrificans (strain NG80-2)</name>
    <dbReference type="NCBI Taxonomy" id="420246"/>
    <lineage>
        <taxon>Bacteria</taxon>
        <taxon>Bacillati</taxon>
        <taxon>Bacillota</taxon>
        <taxon>Bacilli</taxon>
        <taxon>Bacillales</taxon>
        <taxon>Anoxybacillaceae</taxon>
        <taxon>Geobacillus</taxon>
    </lineage>
</organism>
<proteinExistence type="predicted"/>
<dbReference type="KEGG" id="gtn:GTNG_2717"/>
<dbReference type="Pfam" id="PF11009">
    <property type="entry name" value="BrxC"/>
    <property type="match status" value="1"/>
</dbReference>
<dbReference type="Proteomes" id="UP000001578">
    <property type="component" value="Chromosome"/>
</dbReference>
<evidence type="ECO:0000313" key="1">
    <source>
        <dbReference type="EMBL" id="ABO68062.1"/>
    </source>
</evidence>
<dbReference type="NCBIfam" id="TIGR04019">
    <property type="entry name" value="B_thiol_YtxJ"/>
    <property type="match status" value="1"/>
</dbReference>